<name>A0A947GLR5_9CYAN</name>
<feature type="domain" description="Phage integrase SAM-like" evidence="2">
    <location>
        <begin position="10"/>
        <end position="52"/>
    </location>
</feature>
<evidence type="ECO:0000259" key="2">
    <source>
        <dbReference type="Pfam" id="PF13102"/>
    </source>
</evidence>
<protein>
    <submittedName>
        <fullName evidence="3">Phage integrase SAM-like domain-containing protein</fullName>
    </submittedName>
</protein>
<evidence type="ECO:0000313" key="4">
    <source>
        <dbReference type="Proteomes" id="UP000717364"/>
    </source>
</evidence>
<dbReference type="EMBL" id="JADOES010000009">
    <property type="protein sequence ID" value="MBT9315056.1"/>
    <property type="molecule type" value="Genomic_DNA"/>
</dbReference>
<dbReference type="Pfam" id="PF13102">
    <property type="entry name" value="Phage_int_SAM_5"/>
    <property type="match status" value="1"/>
</dbReference>
<comment type="caution">
    <text evidence="3">The sequence shown here is derived from an EMBL/GenBank/DDBJ whole genome shotgun (WGS) entry which is preliminary data.</text>
</comment>
<dbReference type="RefSeq" id="WP_215608128.1">
    <property type="nucleotide sequence ID" value="NZ_JADOES010000009.1"/>
</dbReference>
<dbReference type="Gene3D" id="1.10.150.130">
    <property type="match status" value="1"/>
</dbReference>
<evidence type="ECO:0000256" key="1">
    <source>
        <dbReference type="ARBA" id="ARBA00023125"/>
    </source>
</evidence>
<dbReference type="InterPro" id="IPR010998">
    <property type="entry name" value="Integrase_recombinase_N"/>
</dbReference>
<gene>
    <name evidence="3" type="ORF">IXB50_06430</name>
</gene>
<evidence type="ECO:0000313" key="3">
    <source>
        <dbReference type="EMBL" id="MBT9315056.1"/>
    </source>
</evidence>
<proteinExistence type="predicted"/>
<dbReference type="GO" id="GO:0003677">
    <property type="term" value="F:DNA binding"/>
    <property type="evidence" value="ECO:0007669"/>
    <property type="project" value="UniProtKB-KW"/>
</dbReference>
<dbReference type="InterPro" id="IPR025269">
    <property type="entry name" value="SAM-like_dom"/>
</dbReference>
<dbReference type="Proteomes" id="UP000717364">
    <property type="component" value="Unassembled WGS sequence"/>
</dbReference>
<reference evidence="3" key="2">
    <citation type="journal article" date="2021" name="Mar. Drugs">
        <title>Genome Reduction and Secondary Metabolism of the Marine Sponge-Associated Cyanobacterium Leptothoe.</title>
        <authorList>
            <person name="Konstantinou D."/>
            <person name="Popin R.V."/>
            <person name="Fewer D.P."/>
            <person name="Sivonen K."/>
            <person name="Gkelis S."/>
        </authorList>
    </citation>
    <scope>NUCLEOTIDE SEQUENCE</scope>
    <source>
        <strain evidence="3">TAU-MAC 1115</strain>
    </source>
</reference>
<keyword evidence="1" id="KW-0238">DNA-binding</keyword>
<organism evidence="3 4">
    <name type="scientific">Leptothoe spongobia TAU-MAC 1115</name>
    <dbReference type="NCBI Taxonomy" id="1967444"/>
    <lineage>
        <taxon>Bacteria</taxon>
        <taxon>Bacillati</taxon>
        <taxon>Cyanobacteriota</taxon>
        <taxon>Cyanophyceae</taxon>
        <taxon>Nodosilineales</taxon>
        <taxon>Cymatolegaceae</taxon>
        <taxon>Leptothoe</taxon>
        <taxon>Leptothoe spongobia</taxon>
    </lineage>
</organism>
<accession>A0A947GLR5</accession>
<dbReference type="AlphaFoldDB" id="A0A947GLR5"/>
<sequence>MDSYEKYEEDCKTLRKANKRLLKDFEDWLKSSSLSEKTINNHLSNIDFYINEFLLYDEIIEAKDGSDIVGMFLGYWFIKKAMWASQSSIKGNATSLKKFYTFMHERGLISKEALIDLKQTIKEDMPEWLATLKRFDDPSIEEVWW</sequence>
<keyword evidence="4" id="KW-1185">Reference proteome</keyword>
<reference evidence="3" key="1">
    <citation type="submission" date="2020-11" db="EMBL/GenBank/DDBJ databases">
        <authorList>
            <person name="Konstantinou D."/>
            <person name="Gkelis S."/>
            <person name="Popin R."/>
            <person name="Fewer D."/>
            <person name="Sivonen K."/>
        </authorList>
    </citation>
    <scope>NUCLEOTIDE SEQUENCE</scope>
    <source>
        <strain evidence="3">TAU-MAC 1115</strain>
    </source>
</reference>